<feature type="domain" description="Histidine kinase" evidence="5">
    <location>
        <begin position="445"/>
        <end position="664"/>
    </location>
</feature>
<proteinExistence type="predicted"/>
<dbReference type="Pfam" id="PF00072">
    <property type="entry name" value="Response_reg"/>
    <property type="match status" value="1"/>
</dbReference>
<reference evidence="8 9" key="1">
    <citation type="submission" date="2019-03" db="EMBL/GenBank/DDBJ databases">
        <title>Genome sequence of Sphingomonas sp. 17J27-24.</title>
        <authorList>
            <person name="Kim M."/>
            <person name="Maeng S."/>
            <person name="Sathiyaraj S."/>
        </authorList>
    </citation>
    <scope>NUCLEOTIDE SEQUENCE [LARGE SCALE GENOMIC DNA]</scope>
    <source>
        <strain evidence="8 9">17J27-24</strain>
    </source>
</reference>
<dbReference type="SUPFAM" id="SSF52172">
    <property type="entry name" value="CheY-like"/>
    <property type="match status" value="1"/>
</dbReference>
<dbReference type="PROSITE" id="PS50109">
    <property type="entry name" value="HIS_KIN"/>
    <property type="match status" value="1"/>
</dbReference>
<evidence type="ECO:0000259" key="5">
    <source>
        <dbReference type="PROSITE" id="PS50109"/>
    </source>
</evidence>
<dbReference type="CDD" id="cd00082">
    <property type="entry name" value="HisKA"/>
    <property type="match status" value="1"/>
</dbReference>
<dbReference type="RefSeq" id="WP_135088534.1">
    <property type="nucleotide sequence ID" value="NZ_SPDV01000033.1"/>
</dbReference>
<evidence type="ECO:0000259" key="7">
    <source>
        <dbReference type="PROSITE" id="PS50112"/>
    </source>
</evidence>
<dbReference type="PROSITE" id="PS50110">
    <property type="entry name" value="RESPONSE_REGULATORY"/>
    <property type="match status" value="1"/>
</dbReference>
<evidence type="ECO:0000259" key="6">
    <source>
        <dbReference type="PROSITE" id="PS50110"/>
    </source>
</evidence>
<dbReference type="Proteomes" id="UP000298213">
    <property type="component" value="Unassembled WGS sequence"/>
</dbReference>
<dbReference type="PANTHER" id="PTHR43065">
    <property type="entry name" value="SENSOR HISTIDINE KINASE"/>
    <property type="match status" value="1"/>
</dbReference>
<evidence type="ECO:0000313" key="9">
    <source>
        <dbReference type="Proteomes" id="UP000298213"/>
    </source>
</evidence>
<dbReference type="EMBL" id="SPDV01000033">
    <property type="protein sequence ID" value="TFI57332.1"/>
    <property type="molecule type" value="Genomic_DNA"/>
</dbReference>
<dbReference type="InterPro" id="IPR003594">
    <property type="entry name" value="HATPase_dom"/>
</dbReference>
<dbReference type="Pfam" id="PF08447">
    <property type="entry name" value="PAS_3"/>
    <property type="match status" value="1"/>
</dbReference>
<name>A0A4Y8ZPY6_9SPHN</name>
<dbReference type="GO" id="GO:0000155">
    <property type="term" value="F:phosphorelay sensor kinase activity"/>
    <property type="evidence" value="ECO:0007669"/>
    <property type="project" value="InterPro"/>
</dbReference>
<gene>
    <name evidence="8" type="ORF">E2493_15825</name>
</gene>
<feature type="domain" description="PAS" evidence="7">
    <location>
        <begin position="171"/>
        <end position="227"/>
    </location>
</feature>
<dbReference type="AlphaFoldDB" id="A0A4Y8ZPY6"/>
<evidence type="ECO:0000256" key="3">
    <source>
        <dbReference type="ARBA" id="ARBA00022553"/>
    </source>
</evidence>
<feature type="domain" description="PAS" evidence="7">
    <location>
        <begin position="323"/>
        <end position="374"/>
    </location>
</feature>
<dbReference type="Pfam" id="PF02518">
    <property type="entry name" value="HATPase_c"/>
    <property type="match status" value="1"/>
</dbReference>
<dbReference type="InterPro" id="IPR013656">
    <property type="entry name" value="PAS_4"/>
</dbReference>
<dbReference type="OrthoDB" id="9796100at2"/>
<dbReference type="SUPFAM" id="SSF55785">
    <property type="entry name" value="PYP-like sensor domain (PAS domain)"/>
    <property type="match status" value="3"/>
</dbReference>
<dbReference type="InterPro" id="IPR003661">
    <property type="entry name" value="HisK_dim/P_dom"/>
</dbReference>
<evidence type="ECO:0000313" key="8">
    <source>
        <dbReference type="EMBL" id="TFI57332.1"/>
    </source>
</evidence>
<dbReference type="InterPro" id="IPR011006">
    <property type="entry name" value="CheY-like_superfamily"/>
</dbReference>
<evidence type="ECO:0000256" key="4">
    <source>
        <dbReference type="PROSITE-ProRule" id="PRU00169"/>
    </source>
</evidence>
<keyword evidence="9" id="KW-1185">Reference proteome</keyword>
<comment type="catalytic activity">
    <reaction evidence="1">
        <text>ATP + protein L-histidine = ADP + protein N-phospho-L-histidine.</text>
        <dbReference type="EC" id="2.7.13.3"/>
    </reaction>
</comment>
<dbReference type="SMART" id="SM00091">
    <property type="entry name" value="PAS"/>
    <property type="match status" value="2"/>
</dbReference>
<dbReference type="Gene3D" id="3.40.50.2300">
    <property type="match status" value="1"/>
</dbReference>
<dbReference type="EC" id="2.7.13.3" evidence="2"/>
<dbReference type="InterPro" id="IPR001789">
    <property type="entry name" value="Sig_transdc_resp-reg_receiver"/>
</dbReference>
<dbReference type="SMART" id="SM00387">
    <property type="entry name" value="HATPase_c"/>
    <property type="match status" value="1"/>
</dbReference>
<dbReference type="Pfam" id="PF00512">
    <property type="entry name" value="HisKA"/>
    <property type="match status" value="1"/>
</dbReference>
<dbReference type="InterPro" id="IPR013655">
    <property type="entry name" value="PAS_fold_3"/>
</dbReference>
<dbReference type="CDD" id="cd00130">
    <property type="entry name" value="PAS"/>
    <property type="match status" value="1"/>
</dbReference>
<comment type="caution">
    <text evidence="8">The sequence shown here is derived from an EMBL/GenBank/DDBJ whole genome shotgun (WGS) entry which is preliminary data.</text>
</comment>
<evidence type="ECO:0000256" key="2">
    <source>
        <dbReference type="ARBA" id="ARBA00012438"/>
    </source>
</evidence>
<dbReference type="InterPro" id="IPR005467">
    <property type="entry name" value="His_kinase_dom"/>
</dbReference>
<sequence length="806" mass="88680">MDQTRGLAFLAGGGGTGALLRARDWTGSPLGPPQGWPPALKAAVSLILGAEFPMFVAWGEQLSFFYNDRYAEILGAKHPDALGARFEDIWREIWPDIRPLVEAALRGESSYREDLPLLMNRKGYYEQTWFTFSYSPLRDEEGRVTGMYCACHETTDKILAETALAGSEALSRRVFEQLQSGLVVGELVRDEAGRAVDWRYLDVNPAWERLIGLPRREAVGRTVREVLGAVEQDWIGDIVRVMESGEAIAFTRPVETLGRWYEGHGFRIDERRFGISFNEVTERLRTEEALKVIHATLEKQFEERTAERDRLWMLSEDMLARADYEGMMSAVSPAWTRVLGWPQEALLSRGYATFMHPEDAETTLQALAEMGETGQPTRFENRIATRDGGWKAIEWTVAPEPGGANFIAVGRDLSAAKAREQELFAAQEALRQSQKMEAVGQLTGGIAHDFNNLLTPIVGALDLLRRKVDDPRLLRLVEGAVTSADRARTLIARLLSFSRKQRLEARDVPVRKLLSGIADLLHRSLGPTVELALELEGDDLFARVDPNQLELALLNLAVNARDAMPAGGTLTIGARRAEVDAPHPAGLRPGDYVCISVRDQGSGMSAETVRMAVEPFYSTKELGKGTGLGLSMVHGLAAQSQGGLHIESALGEGTRVDLWLPAGSPVPDVEDPRDAVEPDEIVPRRILLVDDEDLVRAATADMLIDAGHAVDQVHSGREALSMLRSDRRYDLLLTDYAMPLMSGAALIREARKVAPAMKALLVTGYASAATDVPADVPRIEKPFRAAELIARIQALSHQGAEAEAMA</sequence>
<feature type="modified residue" description="4-aspartylphosphate" evidence="4">
    <location>
        <position position="735"/>
    </location>
</feature>
<dbReference type="InterPro" id="IPR036097">
    <property type="entry name" value="HisK_dim/P_sf"/>
</dbReference>
<dbReference type="SUPFAM" id="SSF47384">
    <property type="entry name" value="Homodimeric domain of signal transducing histidine kinase"/>
    <property type="match status" value="1"/>
</dbReference>
<dbReference type="PANTHER" id="PTHR43065:SF42">
    <property type="entry name" value="TWO-COMPONENT SENSOR PPRA"/>
    <property type="match status" value="1"/>
</dbReference>
<feature type="domain" description="Response regulatory" evidence="6">
    <location>
        <begin position="685"/>
        <end position="796"/>
    </location>
</feature>
<dbReference type="PRINTS" id="PR00344">
    <property type="entry name" value="BCTRLSENSOR"/>
</dbReference>
<dbReference type="InterPro" id="IPR004358">
    <property type="entry name" value="Sig_transdc_His_kin-like_C"/>
</dbReference>
<dbReference type="Gene3D" id="1.10.287.130">
    <property type="match status" value="1"/>
</dbReference>
<evidence type="ECO:0000256" key="1">
    <source>
        <dbReference type="ARBA" id="ARBA00000085"/>
    </source>
</evidence>
<dbReference type="SMART" id="SM00388">
    <property type="entry name" value="HisKA"/>
    <property type="match status" value="1"/>
</dbReference>
<keyword evidence="3 4" id="KW-0597">Phosphoprotein</keyword>
<protein>
    <recommendedName>
        <fullName evidence="2">histidine kinase</fullName>
        <ecNumber evidence="2">2.7.13.3</ecNumber>
    </recommendedName>
</protein>
<dbReference type="PROSITE" id="PS50112">
    <property type="entry name" value="PAS"/>
    <property type="match status" value="2"/>
</dbReference>
<dbReference type="InterPro" id="IPR036890">
    <property type="entry name" value="HATPase_C_sf"/>
</dbReference>
<dbReference type="InterPro" id="IPR035965">
    <property type="entry name" value="PAS-like_dom_sf"/>
</dbReference>
<dbReference type="Gene3D" id="3.30.450.20">
    <property type="entry name" value="PAS domain"/>
    <property type="match status" value="3"/>
</dbReference>
<dbReference type="Gene3D" id="3.30.565.10">
    <property type="entry name" value="Histidine kinase-like ATPase, C-terminal domain"/>
    <property type="match status" value="1"/>
</dbReference>
<accession>A0A4Y8ZPY6</accession>
<dbReference type="SUPFAM" id="SSF55874">
    <property type="entry name" value="ATPase domain of HSP90 chaperone/DNA topoisomerase II/histidine kinase"/>
    <property type="match status" value="1"/>
</dbReference>
<dbReference type="NCBIfam" id="TIGR00229">
    <property type="entry name" value="sensory_box"/>
    <property type="match status" value="1"/>
</dbReference>
<dbReference type="Pfam" id="PF08448">
    <property type="entry name" value="PAS_4"/>
    <property type="match status" value="2"/>
</dbReference>
<organism evidence="8 9">
    <name type="scientific">Sphingomonas parva</name>
    <dbReference type="NCBI Taxonomy" id="2555898"/>
    <lineage>
        <taxon>Bacteria</taxon>
        <taxon>Pseudomonadati</taxon>
        <taxon>Pseudomonadota</taxon>
        <taxon>Alphaproteobacteria</taxon>
        <taxon>Sphingomonadales</taxon>
        <taxon>Sphingomonadaceae</taxon>
        <taxon>Sphingomonas</taxon>
    </lineage>
</organism>
<dbReference type="InterPro" id="IPR000014">
    <property type="entry name" value="PAS"/>
</dbReference>
<dbReference type="SMART" id="SM00448">
    <property type="entry name" value="REC"/>
    <property type="match status" value="1"/>
</dbReference>